<dbReference type="Proteomes" id="UP001596287">
    <property type="component" value="Unassembled WGS sequence"/>
</dbReference>
<dbReference type="PROSITE" id="PS50113">
    <property type="entry name" value="PAC"/>
    <property type="match status" value="1"/>
</dbReference>
<dbReference type="CDD" id="cd00075">
    <property type="entry name" value="HATPase"/>
    <property type="match status" value="1"/>
</dbReference>
<dbReference type="SUPFAM" id="SSF55874">
    <property type="entry name" value="ATPase domain of HSP90 chaperone/DNA topoisomerase II/histidine kinase"/>
    <property type="match status" value="1"/>
</dbReference>
<evidence type="ECO:0000313" key="10">
    <source>
        <dbReference type="Proteomes" id="UP001596287"/>
    </source>
</evidence>
<dbReference type="SMART" id="SM00387">
    <property type="entry name" value="HATPase_c"/>
    <property type="match status" value="1"/>
</dbReference>
<dbReference type="EC" id="2.7.13.3" evidence="2"/>
<evidence type="ECO:0000256" key="1">
    <source>
        <dbReference type="ARBA" id="ARBA00000085"/>
    </source>
</evidence>
<gene>
    <name evidence="9" type="ORF">ACFPVY_15645</name>
</gene>
<keyword evidence="4" id="KW-0808">Transferase</keyword>
<dbReference type="CDD" id="cd00130">
    <property type="entry name" value="PAS"/>
    <property type="match status" value="3"/>
</dbReference>
<feature type="domain" description="PAS" evidence="7">
    <location>
        <begin position="498"/>
        <end position="567"/>
    </location>
</feature>
<dbReference type="SMART" id="SM00091">
    <property type="entry name" value="PAS"/>
    <property type="match status" value="5"/>
</dbReference>
<keyword evidence="3" id="KW-0597">Phosphoprotein</keyword>
<dbReference type="InterPro" id="IPR000700">
    <property type="entry name" value="PAS-assoc_C"/>
</dbReference>
<dbReference type="InterPro" id="IPR013656">
    <property type="entry name" value="PAS_4"/>
</dbReference>
<evidence type="ECO:0000256" key="3">
    <source>
        <dbReference type="ARBA" id="ARBA00022553"/>
    </source>
</evidence>
<dbReference type="Gene3D" id="3.30.565.10">
    <property type="entry name" value="Histidine kinase-like ATPase, C-terminal domain"/>
    <property type="match status" value="1"/>
</dbReference>
<sequence length="849" mass="96368">MHTEDFQIRLGEKLQRKAIAKLSYWNIDGKCLSINESCRTWYGDLLQHEMLPEEVVPHQSIATEYLRQALQDATVTLSLQVAYNQKHYRLTYIPDVEGNSVVGCVVQLDDITEFKIREFEQTATEQKFRTIIENAPDALIIANATGKIEMLNSRSEVLFGYNSDELIGQPVEMLMPERFRQGHPTKRQGFVENKHSRAMGNLILAGLRKDGSEFPTDVSLSPLHTPEGMLITAAFRDITQQVSRENEIKNYHEALQKQSSQIENILGSISESFCLIDSSWSIRYWNTAAEKTTGKSREMVMGKFMWDVFPQRKGSTLYDGCHEVMETRVASSFEHFSSEGTWFYNSAYPNADGGLTIYFKDITDRKNAENEVLAIKNNQYALINATKDLMWSVDVNYKLISANKGYDTFIENILGYKQILGECVLVDQLTGKYYEEWKDFFDRSLNGESFFMEIEAMPDYLTQFNPIFDQVSGQITGVACHSSNTSERNRLEKEKRDSAERFRAVVQNGSDLIFILDAYFSLSYISPSAVTLLGHENGLLGSSLLDVVHPESVDEVLIGIRKTATQRTVKLNELKIKDGNGNWLWLEATIDNLLDNTAVGGLVINARDITDYKRREAEREHLINELTRSNSDLMQFSFITSHNLRAPLSNIKGLLDFVDRSLLNEELSSVFDMISVSTQKLTETISDLSQLLIIRNTTEIPTSLLDIEKVFHRVNRNFLEAENDIEAQISINLPEPTVNFNVRYLESIFINLISNAIKYRSADRTLKIMIESKLVENGICLSFSDNGKGIDVARHGSRLFGMYQRFHPNTEGQGLGLFIIKAQIKALGGSVEVESIVDEGTSFHIFFPS</sequence>
<keyword evidence="10" id="KW-1185">Reference proteome</keyword>
<evidence type="ECO:0000259" key="8">
    <source>
        <dbReference type="PROSITE" id="PS50113"/>
    </source>
</evidence>
<dbReference type="NCBIfam" id="TIGR00229">
    <property type="entry name" value="sensory_box"/>
    <property type="match status" value="3"/>
</dbReference>
<feature type="domain" description="PAS" evidence="7">
    <location>
        <begin position="258"/>
        <end position="328"/>
    </location>
</feature>
<dbReference type="InterPro" id="IPR004358">
    <property type="entry name" value="Sig_transdc_His_kin-like_C"/>
</dbReference>
<evidence type="ECO:0000256" key="2">
    <source>
        <dbReference type="ARBA" id="ARBA00012438"/>
    </source>
</evidence>
<dbReference type="InterPro" id="IPR036890">
    <property type="entry name" value="HATPase_C_sf"/>
</dbReference>
<dbReference type="InterPro" id="IPR013767">
    <property type="entry name" value="PAS_fold"/>
</dbReference>
<dbReference type="RefSeq" id="WP_379793077.1">
    <property type="nucleotide sequence ID" value="NZ_JBHSQB010000010.1"/>
</dbReference>
<dbReference type="PANTHER" id="PTHR43304">
    <property type="entry name" value="PHYTOCHROME-LIKE PROTEIN CPH1"/>
    <property type="match status" value="1"/>
</dbReference>
<dbReference type="PANTHER" id="PTHR43304:SF1">
    <property type="entry name" value="PAC DOMAIN-CONTAINING PROTEIN"/>
    <property type="match status" value="1"/>
</dbReference>
<dbReference type="InterPro" id="IPR036097">
    <property type="entry name" value="HisK_dim/P_sf"/>
</dbReference>
<evidence type="ECO:0000313" key="9">
    <source>
        <dbReference type="EMBL" id="MFC6098089.1"/>
    </source>
</evidence>
<evidence type="ECO:0000256" key="4">
    <source>
        <dbReference type="ARBA" id="ARBA00022679"/>
    </source>
</evidence>
<evidence type="ECO:0000256" key="5">
    <source>
        <dbReference type="ARBA" id="ARBA00022777"/>
    </source>
</evidence>
<protein>
    <recommendedName>
        <fullName evidence="2">histidine kinase</fullName>
        <ecNumber evidence="2">2.7.13.3</ecNumber>
    </recommendedName>
</protein>
<dbReference type="InterPro" id="IPR052162">
    <property type="entry name" value="Sensor_kinase/Photoreceptor"/>
</dbReference>
<dbReference type="Gene3D" id="3.30.450.20">
    <property type="entry name" value="PAS domain"/>
    <property type="match status" value="4"/>
</dbReference>
<dbReference type="Gene3D" id="1.10.287.130">
    <property type="match status" value="1"/>
</dbReference>
<name>A0ABW1PS77_9FLAO</name>
<feature type="domain" description="PAS" evidence="7">
    <location>
        <begin position="124"/>
        <end position="177"/>
    </location>
</feature>
<dbReference type="InterPro" id="IPR000014">
    <property type="entry name" value="PAS"/>
</dbReference>
<reference evidence="10" key="1">
    <citation type="journal article" date="2019" name="Int. J. Syst. Evol. Microbiol.">
        <title>The Global Catalogue of Microorganisms (GCM) 10K type strain sequencing project: providing services to taxonomists for standard genome sequencing and annotation.</title>
        <authorList>
            <consortium name="The Broad Institute Genomics Platform"/>
            <consortium name="The Broad Institute Genome Sequencing Center for Infectious Disease"/>
            <person name="Wu L."/>
            <person name="Ma J."/>
        </authorList>
    </citation>
    <scope>NUCLEOTIDE SEQUENCE [LARGE SCALE GENOMIC DNA]</scope>
    <source>
        <strain evidence="10">CCUG 49679</strain>
    </source>
</reference>
<dbReference type="InterPro" id="IPR005467">
    <property type="entry name" value="His_kinase_dom"/>
</dbReference>
<dbReference type="SUPFAM" id="SSF55785">
    <property type="entry name" value="PYP-like sensor domain (PAS domain)"/>
    <property type="match status" value="4"/>
</dbReference>
<dbReference type="PROSITE" id="PS50112">
    <property type="entry name" value="PAS"/>
    <property type="match status" value="3"/>
</dbReference>
<dbReference type="Pfam" id="PF08448">
    <property type="entry name" value="PAS_4"/>
    <property type="match status" value="1"/>
</dbReference>
<dbReference type="Pfam" id="PF02518">
    <property type="entry name" value="HATPase_c"/>
    <property type="match status" value="1"/>
</dbReference>
<dbReference type="PRINTS" id="PR00344">
    <property type="entry name" value="BCTRLSENSOR"/>
</dbReference>
<evidence type="ECO:0000259" key="7">
    <source>
        <dbReference type="PROSITE" id="PS50112"/>
    </source>
</evidence>
<accession>A0ABW1PS77</accession>
<evidence type="ECO:0000259" key="6">
    <source>
        <dbReference type="PROSITE" id="PS50109"/>
    </source>
</evidence>
<dbReference type="EMBL" id="JBHSQB010000010">
    <property type="protein sequence ID" value="MFC6098089.1"/>
    <property type="molecule type" value="Genomic_DNA"/>
</dbReference>
<dbReference type="InterPro" id="IPR003594">
    <property type="entry name" value="HATPase_dom"/>
</dbReference>
<organism evidence="9 10">
    <name type="scientific">Flavobacterium qiangtangense</name>
    <dbReference type="NCBI Taxonomy" id="1442595"/>
    <lineage>
        <taxon>Bacteria</taxon>
        <taxon>Pseudomonadati</taxon>
        <taxon>Bacteroidota</taxon>
        <taxon>Flavobacteriia</taxon>
        <taxon>Flavobacteriales</taxon>
        <taxon>Flavobacteriaceae</taxon>
        <taxon>Flavobacterium</taxon>
    </lineage>
</organism>
<keyword evidence="5" id="KW-0418">Kinase</keyword>
<dbReference type="PROSITE" id="PS50109">
    <property type="entry name" value="HIS_KIN"/>
    <property type="match status" value="1"/>
</dbReference>
<feature type="domain" description="PAC" evidence="8">
    <location>
        <begin position="570"/>
        <end position="621"/>
    </location>
</feature>
<dbReference type="Pfam" id="PF00989">
    <property type="entry name" value="PAS"/>
    <property type="match status" value="1"/>
</dbReference>
<comment type="catalytic activity">
    <reaction evidence="1">
        <text>ATP + protein L-histidine = ADP + protein N-phospho-L-histidine.</text>
        <dbReference type="EC" id="2.7.13.3"/>
    </reaction>
</comment>
<dbReference type="Pfam" id="PF13188">
    <property type="entry name" value="PAS_8"/>
    <property type="match status" value="1"/>
</dbReference>
<comment type="caution">
    <text evidence="9">The sequence shown here is derived from an EMBL/GenBank/DDBJ whole genome shotgun (WGS) entry which is preliminary data.</text>
</comment>
<dbReference type="InterPro" id="IPR035965">
    <property type="entry name" value="PAS-like_dom_sf"/>
</dbReference>
<dbReference type="SUPFAM" id="SSF47384">
    <property type="entry name" value="Homodimeric domain of signal transducing histidine kinase"/>
    <property type="match status" value="1"/>
</dbReference>
<feature type="domain" description="Histidine kinase" evidence="6">
    <location>
        <begin position="639"/>
        <end position="849"/>
    </location>
</feature>
<proteinExistence type="predicted"/>